<keyword evidence="3" id="KW-0862">Zinc</keyword>
<organism evidence="7 8">
    <name type="scientific">Branchiostoma floridae</name>
    <name type="common">Florida lancelet</name>
    <name type="synonym">Amphioxus</name>
    <dbReference type="NCBI Taxonomy" id="7739"/>
    <lineage>
        <taxon>Eukaryota</taxon>
        <taxon>Metazoa</taxon>
        <taxon>Chordata</taxon>
        <taxon>Cephalochordata</taxon>
        <taxon>Leptocardii</taxon>
        <taxon>Amphioxiformes</taxon>
        <taxon>Branchiostomatidae</taxon>
        <taxon>Branchiostoma</taxon>
    </lineage>
</organism>
<feature type="coiled-coil region" evidence="5">
    <location>
        <begin position="257"/>
        <end position="284"/>
    </location>
</feature>
<gene>
    <name evidence="8" type="primary">LOC118405447</name>
</gene>
<keyword evidence="3" id="KW-0479">Metal-binding</keyword>
<dbReference type="Gene3D" id="3.30.160.60">
    <property type="entry name" value="Classic Zinc Finger"/>
    <property type="match status" value="1"/>
</dbReference>
<dbReference type="CDD" id="cd19757">
    <property type="entry name" value="Bbox1"/>
    <property type="match status" value="1"/>
</dbReference>
<feature type="repeat" description="NHL" evidence="4">
    <location>
        <begin position="605"/>
        <end position="648"/>
    </location>
</feature>
<dbReference type="InterPro" id="IPR047153">
    <property type="entry name" value="TRIM45/56/19-like"/>
</dbReference>
<protein>
    <submittedName>
        <fullName evidence="8">Tripartite motif-containing protein 2-like</fullName>
    </submittedName>
</protein>
<dbReference type="InterPro" id="IPR001258">
    <property type="entry name" value="NHL_repeat"/>
</dbReference>
<dbReference type="SMART" id="SM00336">
    <property type="entry name" value="BBOX"/>
    <property type="match status" value="2"/>
</dbReference>
<dbReference type="SUPFAM" id="SSF101898">
    <property type="entry name" value="NHL repeat"/>
    <property type="match status" value="1"/>
</dbReference>
<evidence type="ECO:0000256" key="4">
    <source>
        <dbReference type="PROSITE-ProRule" id="PRU00504"/>
    </source>
</evidence>
<evidence type="ECO:0000256" key="1">
    <source>
        <dbReference type="ARBA" id="ARBA00008518"/>
    </source>
</evidence>
<dbReference type="KEGG" id="bfo:118405447"/>
<sequence length="698" mass="77449">MGKSQVVGSEVKTSHTVYLTMFQCAVGPGSYPVCLSIFQEDLSMFLCYLPVILCTCLYSRRICQLFTEKRTSDLTSEMYYSCLENIPATGGALTCPTCGQDTPLSQGGVQSLPDNTLVAKLYVQRDPNTKVVRASCTDCESDEKDAAFYCFQCMKYLCVACEEAHRLTDTFNRHELWIADNLSETQKVVATESSSEATKCKDHGEVSVLYCNTCREVLCAHCVVKTHKLHDFVEITEAREKGLKRIEKGIDEAQFCVENQRRKLDMAEETAKRASEQYDTSRQQIHERSQYLIQLVRESEERCLKELEENLKYKVESTSGKQEELLDSYKTHIDLSQTLLAHGNSTEILSLSGCLADRLDSLKMKSFESGNKDGLSTKASKGLTFEVEREDVKAEVESLFGQVGKTDNFMEETSPRENREETVTSLGGLTTQWKSGRPRSFSLAVTAPGDVIVAGQRVLKIFNGETFDVRKTVDLTFEPKDVAYSNDNVYVTGDGSNIHIFTSGGAEKDAVNVEDADQRYSTQGIAANKPGHIIVSMGAQVYVLLPNGGIECSFVGSEELKKLLTRKTVRSAWRLYIATNSRDQIIISDPSSNNISVFDMVGNRVGTIAGYGKGDGQLFCPTGVFVDGDDNIIVADCRNDRVSKFGRDGTFVKHVITKHDGLFAPMGVALSRDGRCLIVSSLFDCMHIKVNGFSYYVC</sequence>
<evidence type="ECO:0000313" key="7">
    <source>
        <dbReference type="Proteomes" id="UP000001554"/>
    </source>
</evidence>
<evidence type="ECO:0000256" key="2">
    <source>
        <dbReference type="ARBA" id="ARBA00022737"/>
    </source>
</evidence>
<dbReference type="GO" id="GO:0061630">
    <property type="term" value="F:ubiquitin protein ligase activity"/>
    <property type="evidence" value="ECO:0000318"/>
    <property type="project" value="GO_Central"/>
</dbReference>
<dbReference type="PANTHER" id="PTHR25462">
    <property type="entry name" value="BONUS, ISOFORM C-RELATED"/>
    <property type="match status" value="1"/>
</dbReference>
<reference evidence="7" key="1">
    <citation type="journal article" date="2020" name="Nat. Ecol. Evol.">
        <title>Deeply conserved synteny resolves early events in vertebrate evolution.</title>
        <authorList>
            <person name="Simakov O."/>
            <person name="Marletaz F."/>
            <person name="Yue J.X."/>
            <person name="O'Connell B."/>
            <person name="Jenkins J."/>
            <person name="Brandt A."/>
            <person name="Calef R."/>
            <person name="Tung C.H."/>
            <person name="Huang T.K."/>
            <person name="Schmutz J."/>
            <person name="Satoh N."/>
            <person name="Yu J.K."/>
            <person name="Putnam N.H."/>
            <person name="Green R.E."/>
            <person name="Rokhsar D.S."/>
        </authorList>
    </citation>
    <scope>NUCLEOTIDE SEQUENCE [LARGE SCALE GENOMIC DNA]</scope>
    <source>
        <strain evidence="7">S238N-H82</strain>
    </source>
</reference>
<accession>A0A9J7HK09</accession>
<keyword evidence="7" id="KW-1185">Reference proteome</keyword>
<name>A0A9J7HK09_BRAFL</name>
<keyword evidence="3" id="KW-0863">Zinc-finger</keyword>
<dbReference type="GeneID" id="118405447"/>
<dbReference type="PROSITE" id="PS50119">
    <property type="entry name" value="ZF_BBOX"/>
    <property type="match status" value="2"/>
</dbReference>
<dbReference type="OMA" id="HELWIAD"/>
<comment type="similarity">
    <text evidence="1">Belongs to the TRIM/RBCC family.</text>
</comment>
<dbReference type="InterPro" id="IPR011042">
    <property type="entry name" value="6-blade_b-propeller_TolB-like"/>
</dbReference>
<dbReference type="SUPFAM" id="SSF57845">
    <property type="entry name" value="B-box zinc-binding domain"/>
    <property type="match status" value="1"/>
</dbReference>
<dbReference type="Proteomes" id="UP000001554">
    <property type="component" value="Chromosome 18"/>
</dbReference>
<feature type="domain" description="B box-type" evidence="6">
    <location>
        <begin position="136"/>
        <end position="176"/>
    </location>
</feature>
<dbReference type="OrthoDB" id="6105938at2759"/>
<dbReference type="GO" id="GO:0005654">
    <property type="term" value="C:nucleoplasm"/>
    <property type="evidence" value="ECO:0000318"/>
    <property type="project" value="GO_Central"/>
</dbReference>
<dbReference type="CDD" id="cd05819">
    <property type="entry name" value="NHL"/>
    <property type="match status" value="1"/>
</dbReference>
<evidence type="ECO:0000256" key="3">
    <source>
        <dbReference type="PROSITE-ProRule" id="PRU00024"/>
    </source>
</evidence>
<dbReference type="Gene3D" id="2.120.10.30">
    <property type="entry name" value="TolB, C-terminal domain"/>
    <property type="match status" value="2"/>
</dbReference>
<keyword evidence="2" id="KW-0677">Repeat</keyword>
<evidence type="ECO:0000256" key="5">
    <source>
        <dbReference type="SAM" id="Coils"/>
    </source>
</evidence>
<dbReference type="AlphaFoldDB" id="A0A9J7HK09"/>
<dbReference type="RefSeq" id="XP_035660841.1">
    <property type="nucleotide sequence ID" value="XM_035804948.1"/>
</dbReference>
<proteinExistence type="inferred from homology"/>
<dbReference type="PROSITE" id="PS51125">
    <property type="entry name" value="NHL"/>
    <property type="match status" value="1"/>
</dbReference>
<reference evidence="8" key="2">
    <citation type="submission" date="2025-08" db="UniProtKB">
        <authorList>
            <consortium name="RefSeq"/>
        </authorList>
    </citation>
    <scope>IDENTIFICATION</scope>
    <source>
        <strain evidence="8">S238N-H82</strain>
        <tissue evidence="8">Testes</tissue>
    </source>
</reference>
<keyword evidence="5" id="KW-0175">Coiled coil</keyword>
<evidence type="ECO:0000313" key="8">
    <source>
        <dbReference type="RefSeq" id="XP_035660841.1"/>
    </source>
</evidence>
<dbReference type="GO" id="GO:0008270">
    <property type="term" value="F:zinc ion binding"/>
    <property type="evidence" value="ECO:0007669"/>
    <property type="project" value="UniProtKB-KW"/>
</dbReference>
<dbReference type="InterPro" id="IPR000315">
    <property type="entry name" value="Znf_B-box"/>
</dbReference>
<dbReference type="Pfam" id="PF00643">
    <property type="entry name" value="zf-B_box"/>
    <property type="match status" value="1"/>
</dbReference>
<feature type="domain" description="B box-type" evidence="6">
    <location>
        <begin position="195"/>
        <end position="235"/>
    </location>
</feature>
<dbReference type="PANTHER" id="PTHR25462:SF296">
    <property type="entry name" value="MEIOTIC P26, ISOFORM F"/>
    <property type="match status" value="1"/>
</dbReference>
<evidence type="ECO:0000259" key="6">
    <source>
        <dbReference type="PROSITE" id="PS50119"/>
    </source>
</evidence>